<dbReference type="InterPro" id="IPR011006">
    <property type="entry name" value="CheY-like_superfamily"/>
</dbReference>
<dbReference type="AlphaFoldDB" id="A0A126QQ25"/>
<dbReference type="InterPro" id="IPR050595">
    <property type="entry name" value="Bact_response_regulator"/>
</dbReference>
<dbReference type="PROSITE" id="PS50110">
    <property type="entry name" value="RESPONSE_REGULATORY"/>
    <property type="match status" value="1"/>
</dbReference>
<gene>
    <name evidence="5" type="ORF">AWY79_13565</name>
    <name evidence="6" type="ORF">EDC59_10562</name>
</gene>
<dbReference type="EMBL" id="CP014206">
    <property type="protein sequence ID" value="AMK12061.1"/>
    <property type="molecule type" value="Genomic_DNA"/>
</dbReference>
<reference evidence="6 8" key="2">
    <citation type="submission" date="2019-03" db="EMBL/GenBank/DDBJ databases">
        <title>Genomic Encyclopedia of Type Strains, Phase IV (KMG-IV): sequencing the most valuable type-strain genomes for metagenomic binning, comparative biology and taxonomic classification.</title>
        <authorList>
            <person name="Goeker M."/>
        </authorList>
    </citation>
    <scope>NUCLEOTIDE SEQUENCE [LARGE SCALE GENOMIC DNA]</scope>
    <source>
        <strain evidence="6 8">DSM 101483</strain>
    </source>
</reference>
<evidence type="ECO:0000313" key="7">
    <source>
        <dbReference type="Proteomes" id="UP000055611"/>
    </source>
</evidence>
<evidence type="ECO:0000256" key="1">
    <source>
        <dbReference type="ARBA" id="ARBA00022553"/>
    </source>
</evidence>
<dbReference type="OrthoDB" id="9800029at2"/>
<dbReference type="SUPFAM" id="SSF52172">
    <property type="entry name" value="CheY-like"/>
    <property type="match status" value="1"/>
</dbReference>
<evidence type="ECO:0000313" key="5">
    <source>
        <dbReference type="EMBL" id="AMK12061.1"/>
    </source>
</evidence>
<dbReference type="Pfam" id="PF00072">
    <property type="entry name" value="Response_reg"/>
    <property type="match status" value="1"/>
</dbReference>
<reference evidence="5 7" key="1">
    <citation type="journal article" date="2016" name="Front. Microbiol.">
        <title>Genome Sequence of the Piezophilic, Mesophilic Sulfate-Reducing Bacterium Desulfovibrio indicus J2T.</title>
        <authorList>
            <person name="Cao J."/>
            <person name="Maignien L."/>
            <person name="Shao Z."/>
            <person name="Alain K."/>
            <person name="Jebbar M."/>
        </authorList>
    </citation>
    <scope>NUCLEOTIDE SEQUENCE [LARGE SCALE GENOMIC DNA]</scope>
    <source>
        <strain evidence="5 7">J2</strain>
    </source>
</reference>
<evidence type="ECO:0000256" key="2">
    <source>
        <dbReference type="ARBA" id="ARBA00023012"/>
    </source>
</evidence>
<evidence type="ECO:0000259" key="4">
    <source>
        <dbReference type="PROSITE" id="PS50110"/>
    </source>
</evidence>
<organism evidence="6 8">
    <name type="scientific">Pseudodesulfovibrio indicus</name>
    <dbReference type="NCBI Taxonomy" id="1716143"/>
    <lineage>
        <taxon>Bacteria</taxon>
        <taxon>Pseudomonadati</taxon>
        <taxon>Thermodesulfobacteriota</taxon>
        <taxon>Desulfovibrionia</taxon>
        <taxon>Desulfovibrionales</taxon>
        <taxon>Desulfovibrionaceae</taxon>
    </lineage>
</organism>
<dbReference type="KEGG" id="dej:AWY79_13565"/>
<accession>A0A126QQ25</accession>
<keyword evidence="7" id="KW-1185">Reference proteome</keyword>
<keyword evidence="1 3" id="KW-0597">Phosphoprotein</keyword>
<dbReference type="EMBL" id="SOBK01000005">
    <property type="protein sequence ID" value="TDT88661.1"/>
    <property type="molecule type" value="Genomic_DNA"/>
</dbReference>
<feature type="modified residue" description="4-aspartylphosphate" evidence="3">
    <location>
        <position position="55"/>
    </location>
</feature>
<evidence type="ECO:0000313" key="8">
    <source>
        <dbReference type="Proteomes" id="UP000295506"/>
    </source>
</evidence>
<evidence type="ECO:0000313" key="6">
    <source>
        <dbReference type="EMBL" id="TDT88661.1"/>
    </source>
</evidence>
<dbReference type="GO" id="GO:0000160">
    <property type="term" value="P:phosphorelay signal transduction system"/>
    <property type="evidence" value="ECO:0007669"/>
    <property type="project" value="UniProtKB-KW"/>
</dbReference>
<dbReference type="PANTHER" id="PTHR44591:SF14">
    <property type="entry name" value="PROTEIN PILG"/>
    <property type="match status" value="1"/>
</dbReference>
<dbReference type="InterPro" id="IPR001789">
    <property type="entry name" value="Sig_transdc_resp-reg_receiver"/>
</dbReference>
<sequence length="143" mass="15821">MTDATVLIVDDERGFVETMAKRLEKRNMTVFQAFGGDEAMDLLAEQPTIQVVILDMKMPGKDGLVVLQEIKEAYPLVEVIMLTGHATVPSAVEGIQHGAYDYLMKPCSFEDLNQKIAEAVALKDKHEEEAVEARIGNIAQRMG</sequence>
<dbReference type="Proteomes" id="UP000055611">
    <property type="component" value="Chromosome"/>
</dbReference>
<name>A0A126QQ25_9BACT</name>
<keyword evidence="2" id="KW-0902">Two-component regulatory system</keyword>
<dbReference type="RefSeq" id="WP_066804969.1">
    <property type="nucleotide sequence ID" value="NZ_CP014206.1"/>
</dbReference>
<dbReference type="Proteomes" id="UP000295506">
    <property type="component" value="Unassembled WGS sequence"/>
</dbReference>
<evidence type="ECO:0000256" key="3">
    <source>
        <dbReference type="PROSITE-ProRule" id="PRU00169"/>
    </source>
</evidence>
<protein>
    <submittedName>
        <fullName evidence="6">Response regulator receiver domain-containing protein</fullName>
    </submittedName>
    <submittedName>
        <fullName evidence="5">Two-component system response regulator</fullName>
    </submittedName>
</protein>
<feature type="domain" description="Response regulatory" evidence="4">
    <location>
        <begin position="5"/>
        <end position="120"/>
    </location>
</feature>
<dbReference type="SMART" id="SM00448">
    <property type="entry name" value="REC"/>
    <property type="match status" value="1"/>
</dbReference>
<proteinExistence type="predicted"/>
<dbReference type="Gene3D" id="3.40.50.2300">
    <property type="match status" value="1"/>
</dbReference>
<dbReference type="PANTHER" id="PTHR44591">
    <property type="entry name" value="STRESS RESPONSE REGULATOR PROTEIN 1"/>
    <property type="match status" value="1"/>
</dbReference>